<dbReference type="STRING" id="519424.AZF04_15315"/>
<evidence type="ECO:0000259" key="4">
    <source>
        <dbReference type="SMART" id="SM00644"/>
    </source>
</evidence>
<dbReference type="GO" id="GO:0008745">
    <property type="term" value="F:N-acetylmuramoyl-L-alanine amidase activity"/>
    <property type="evidence" value="ECO:0007669"/>
    <property type="project" value="InterPro"/>
</dbReference>
<organism evidence="5 6">
    <name type="scientific">Alkalihalobacillus trypoxylicola</name>
    <dbReference type="NCBI Taxonomy" id="519424"/>
    <lineage>
        <taxon>Bacteria</taxon>
        <taxon>Bacillati</taxon>
        <taxon>Bacillota</taxon>
        <taxon>Bacilli</taxon>
        <taxon>Bacillales</taxon>
        <taxon>Bacillaceae</taxon>
        <taxon>Alkalihalobacillus</taxon>
    </lineage>
</organism>
<feature type="region of interest" description="Disordered" evidence="3">
    <location>
        <begin position="149"/>
        <end position="178"/>
    </location>
</feature>
<dbReference type="Gene3D" id="3.40.80.10">
    <property type="entry name" value="Peptidoglycan recognition protein-like"/>
    <property type="match status" value="1"/>
</dbReference>
<evidence type="ECO:0000256" key="2">
    <source>
        <dbReference type="ARBA" id="ARBA00032390"/>
    </source>
</evidence>
<dbReference type="Proteomes" id="UP000075806">
    <property type="component" value="Unassembled WGS sequence"/>
</dbReference>
<dbReference type="Pfam" id="PF01471">
    <property type="entry name" value="PG_binding_1"/>
    <property type="match status" value="2"/>
</dbReference>
<feature type="domain" description="N-acetylmuramoyl-L-alanine amidase" evidence="4">
    <location>
        <begin position="12"/>
        <end position="138"/>
    </location>
</feature>
<protein>
    <recommendedName>
        <fullName evidence="2">Autolysin</fullName>
    </recommendedName>
    <alternativeName>
        <fullName evidence="1">Cell wall hydrolase</fullName>
    </alternativeName>
</protein>
<proteinExistence type="predicted"/>
<evidence type="ECO:0000313" key="6">
    <source>
        <dbReference type="Proteomes" id="UP000075806"/>
    </source>
</evidence>
<dbReference type="Pfam" id="PF01510">
    <property type="entry name" value="Amidase_2"/>
    <property type="match status" value="1"/>
</dbReference>
<evidence type="ECO:0000256" key="3">
    <source>
        <dbReference type="SAM" id="MobiDB-lite"/>
    </source>
</evidence>
<dbReference type="InterPro" id="IPR036365">
    <property type="entry name" value="PGBD-like_sf"/>
</dbReference>
<dbReference type="SUPFAM" id="SSF47090">
    <property type="entry name" value="PGBD-like"/>
    <property type="match status" value="2"/>
</dbReference>
<dbReference type="InterPro" id="IPR036505">
    <property type="entry name" value="Amidase/PGRP_sf"/>
</dbReference>
<accession>A0A162EW75</accession>
<dbReference type="CDD" id="cd06583">
    <property type="entry name" value="PGRP"/>
    <property type="match status" value="1"/>
</dbReference>
<dbReference type="InterPro" id="IPR036366">
    <property type="entry name" value="PGBDSf"/>
</dbReference>
<dbReference type="OrthoDB" id="9812621at2"/>
<keyword evidence="6" id="KW-1185">Reference proteome</keyword>
<evidence type="ECO:0000256" key="1">
    <source>
        <dbReference type="ARBA" id="ARBA00030881"/>
    </source>
</evidence>
<gene>
    <name evidence="5" type="ORF">AZF04_15315</name>
</gene>
<reference evidence="5" key="1">
    <citation type="submission" date="2016-02" db="EMBL/GenBank/DDBJ databases">
        <title>Genome sequence of Bacillus trypoxylicola KCTC 13244(T).</title>
        <authorList>
            <person name="Jeong H."/>
            <person name="Park S.-H."/>
            <person name="Choi S.-K."/>
        </authorList>
    </citation>
    <scope>NUCLEOTIDE SEQUENCE [LARGE SCALE GENOMIC DNA]</scope>
    <source>
        <strain evidence="5">KCTC 13244</strain>
    </source>
</reference>
<evidence type="ECO:0000313" key="5">
    <source>
        <dbReference type="EMBL" id="KYG33881.1"/>
    </source>
</evidence>
<dbReference type="EMBL" id="LTAO01000004">
    <property type="protein sequence ID" value="KYG33881.1"/>
    <property type="molecule type" value="Genomic_DNA"/>
</dbReference>
<comment type="caution">
    <text evidence="5">The sequence shown here is derived from an EMBL/GenBank/DDBJ whole genome shotgun (WGS) entry which is preliminary data.</text>
</comment>
<name>A0A162EW75_9BACI</name>
<dbReference type="SMART" id="SM00644">
    <property type="entry name" value="Ami_2"/>
    <property type="match status" value="1"/>
</dbReference>
<dbReference type="AlphaFoldDB" id="A0A162EW75"/>
<sequence length="310" mass="34908">MSKILDIRKHTHGGFSKRVLTRITSIARHHSATKGGDYFSFWTGRWRGLGWKTGGYHEIILPDGKVQLCYDPNVITNGISNHNNNTYHICLVGNGDFTDEQEEAWIERVEYNMKRFNLGIANVKGHREYSGANTLCPGIDMNTVRQQLNSSTQMPPPPKTAGTKFNNPTPTLKKGSRGKAVGTMQKRLIAHGFPLPVFGADNHFGEETHKTVLAFQRAKGLTQDGIVGSKTWAELNMQRESKFKYNRLLRLTRPNIRGEDVRAVQRKLGIKADGIFGPITEKAVRDYQQNNNLIVDGIVGQNTWAYLFKI</sequence>
<dbReference type="InterPro" id="IPR002477">
    <property type="entry name" value="Peptidoglycan-bd-like"/>
</dbReference>
<dbReference type="SUPFAM" id="SSF55846">
    <property type="entry name" value="N-acetylmuramoyl-L-alanine amidase-like"/>
    <property type="match status" value="1"/>
</dbReference>
<dbReference type="InterPro" id="IPR002502">
    <property type="entry name" value="Amidase_domain"/>
</dbReference>
<dbReference type="Gene3D" id="1.10.101.10">
    <property type="entry name" value="PGBD-like superfamily/PGBD"/>
    <property type="match status" value="2"/>
</dbReference>
<dbReference type="GO" id="GO:0009253">
    <property type="term" value="P:peptidoglycan catabolic process"/>
    <property type="evidence" value="ECO:0007669"/>
    <property type="project" value="InterPro"/>
</dbReference>
<dbReference type="RefSeq" id="WP_061947691.1">
    <property type="nucleotide sequence ID" value="NZ_LTAO01000004.1"/>
</dbReference>